<evidence type="ECO:0000256" key="2">
    <source>
        <dbReference type="ARBA" id="ARBA00008226"/>
    </source>
</evidence>
<dbReference type="InterPro" id="IPR050058">
    <property type="entry name" value="Ala-tRNA_ligase"/>
</dbReference>
<dbReference type="PRINTS" id="PR00980">
    <property type="entry name" value="TRNASYNTHALA"/>
</dbReference>
<evidence type="ECO:0000256" key="1">
    <source>
        <dbReference type="ARBA" id="ARBA00004496"/>
    </source>
</evidence>
<keyword evidence="15" id="KW-1185">Reference proteome</keyword>
<evidence type="ECO:0000256" key="12">
    <source>
        <dbReference type="HAMAP-Rule" id="MF_00036"/>
    </source>
</evidence>
<feature type="binding site" evidence="12">
    <location>
        <position position="675"/>
    </location>
    <ligand>
        <name>Zn(2+)</name>
        <dbReference type="ChEBI" id="CHEBI:29105"/>
    </ligand>
</feature>
<evidence type="ECO:0000256" key="8">
    <source>
        <dbReference type="ARBA" id="ARBA00022840"/>
    </source>
</evidence>
<proteinExistence type="inferred from homology"/>
<sequence>MASVSDIRRTFLEYFHKNGHEIVDSSPLVPRNDPTLMFTNAGMVQFKNVFTGLEKRPYARATTSQKCVRAGGKHNDLENVGYTARHHTFFEMLGNFSFGDYFKERAIELAWNLITKEFGLPSDKLLVTVFSEDEEAAGYWRKITGFPDSKIIRIPTSDNFWAMGDTGPCGPCSEIFYDHGEGIPGGPPGSPDADGDRFIEIWNLVFMQFEQQTKELRVPLPRPSIDTGMGLERIAAVLQGKHNNYDIDLFRALIEAVAHETGVDPNGPQAASHKVIADHLRATSFLIADGVLPSNEGRGYVLRRIMRRAMRHAHILGATEPVVYKLVPTLVREMGDAYPELGRAQPLITETLKLEETRFKKTLGTGLKLLEDETKDLPSGGTLKGDVAFKLYDTFGFPLDLTQDVLRARNIAVDNAGFEKAMDEQRAKARAAWAGSGETADQAIWFDVRQKVGATEFLGYETERAEGKITAIVVDGKEVSSLKAGETGWLVVNQTPFYAESGGQLGDTGRFVAAGGEAEIADVHKMVGDLHAHHAKVAKGEIKVGDEVSMTVDAVRRAQLRAHHSATHLLHEALRRHLGTHVTQKGSLVAPDRLRFDISHTKAISQEELRRIEDEVNERIRLNSPVDTRLMTPEEAIAAGAMALFGEKYGDEVRVLSMGGVNGERYSIELCGGTHAQRTGDIGLFRIVGEGAVSAGVRRIEALAGAAAEEYVRHQLDLLSQSAAALKVRPEDLPSRLQSLVDAQRKIERELADARKALALAGGTGGAAAADEIRQVGKVKMIGRVLNGVPGKDLKAMADEFKKKLGSGVVALIGVDEGKASAVVGVTDDLSKTLSAVELVKAGVAALGGKGGGGRPDMAQGGGPDATKANDALKAIEGALEAAK</sequence>
<feature type="binding site" evidence="12">
    <location>
        <position position="671"/>
    </location>
    <ligand>
        <name>Zn(2+)</name>
        <dbReference type="ChEBI" id="CHEBI:29105"/>
    </ligand>
</feature>
<dbReference type="InterPro" id="IPR018163">
    <property type="entry name" value="Thr/Ala-tRNA-synth_IIc_edit"/>
</dbReference>
<dbReference type="Gene3D" id="6.10.250.550">
    <property type="match status" value="1"/>
</dbReference>
<feature type="binding site" evidence="12">
    <location>
        <position position="564"/>
    </location>
    <ligand>
        <name>Zn(2+)</name>
        <dbReference type="ChEBI" id="CHEBI:29105"/>
    </ligand>
</feature>
<dbReference type="InterPro" id="IPR018162">
    <property type="entry name" value="Ala-tRNA-ligase_IIc_anticod-bd"/>
</dbReference>
<comment type="subcellular location">
    <subcellularLocation>
        <location evidence="1 12">Cytoplasm</location>
    </subcellularLocation>
</comment>
<dbReference type="FunFam" id="3.30.54.20:FF:000001">
    <property type="entry name" value="Alanine--tRNA ligase"/>
    <property type="match status" value="1"/>
</dbReference>
<dbReference type="HAMAP" id="MF_00036_B">
    <property type="entry name" value="Ala_tRNA_synth_B"/>
    <property type="match status" value="1"/>
</dbReference>
<keyword evidence="8 12" id="KW-0067">ATP-binding</keyword>
<dbReference type="Gene3D" id="3.10.310.40">
    <property type="match status" value="1"/>
</dbReference>
<gene>
    <name evidence="12" type="primary">alaS</name>
    <name evidence="14" type="ORF">SAMN02745126_00864</name>
</gene>
<comment type="domain">
    <text evidence="12">Consists of three domains; the N-terminal catalytic domain, the editing domain and the C-terminal C-Ala domain. The editing domain removes incorrectly charged amino acids, while the C-Ala domain, along with tRNA(Ala), serves as a bridge to cooperatively bring together the editing and aminoacylation centers thus stimulating deacylation of misacylated tRNAs.</text>
</comment>
<dbReference type="InterPro" id="IPR018164">
    <property type="entry name" value="Ala-tRNA-synth_IIc_N"/>
</dbReference>
<evidence type="ECO:0000256" key="7">
    <source>
        <dbReference type="ARBA" id="ARBA00022833"/>
    </source>
</evidence>
<dbReference type="InterPro" id="IPR012947">
    <property type="entry name" value="tRNA_SAD"/>
</dbReference>
<comment type="similarity">
    <text evidence="2 12">Belongs to the class-II aminoacyl-tRNA synthetase family.</text>
</comment>
<keyword evidence="7 12" id="KW-0862">Zinc</keyword>
<dbReference type="SUPFAM" id="SSF50447">
    <property type="entry name" value="Translation proteins"/>
    <property type="match status" value="1"/>
</dbReference>
<dbReference type="GO" id="GO:0000049">
    <property type="term" value="F:tRNA binding"/>
    <property type="evidence" value="ECO:0007669"/>
    <property type="project" value="UniProtKB-KW"/>
</dbReference>
<feature type="binding site" evidence="12">
    <location>
        <position position="568"/>
    </location>
    <ligand>
        <name>Zn(2+)</name>
        <dbReference type="ChEBI" id="CHEBI:29105"/>
    </ligand>
</feature>
<dbReference type="PROSITE" id="PS50860">
    <property type="entry name" value="AA_TRNA_LIGASE_II_ALA"/>
    <property type="match status" value="1"/>
</dbReference>
<dbReference type="InterPro" id="IPR045864">
    <property type="entry name" value="aa-tRNA-synth_II/BPL/LPL"/>
</dbReference>
<dbReference type="InterPro" id="IPR009000">
    <property type="entry name" value="Transl_B-barrel_sf"/>
</dbReference>
<keyword evidence="5 12" id="KW-0479">Metal-binding</keyword>
<accession>A0A1T4KBB3</accession>
<organism evidence="14 15">
    <name type="scientific">Enhydrobacter aerosaccus</name>
    <dbReference type="NCBI Taxonomy" id="225324"/>
    <lineage>
        <taxon>Bacteria</taxon>
        <taxon>Pseudomonadati</taxon>
        <taxon>Pseudomonadota</taxon>
        <taxon>Alphaproteobacteria</taxon>
        <taxon>Hyphomicrobiales</taxon>
        <taxon>Enhydrobacter</taxon>
    </lineage>
</organism>
<dbReference type="FunFam" id="2.40.30.130:FF:000001">
    <property type="entry name" value="Alanine--tRNA ligase"/>
    <property type="match status" value="1"/>
</dbReference>
<comment type="cofactor">
    <cofactor evidence="12">
        <name>Zn(2+)</name>
        <dbReference type="ChEBI" id="CHEBI:29105"/>
    </cofactor>
    <text evidence="12">Binds 1 zinc ion per subunit.</text>
</comment>
<dbReference type="PANTHER" id="PTHR11777">
    <property type="entry name" value="ALANYL-TRNA SYNTHETASE"/>
    <property type="match status" value="1"/>
</dbReference>
<dbReference type="OrthoDB" id="9803884at2"/>
<dbReference type="PANTHER" id="PTHR11777:SF9">
    <property type="entry name" value="ALANINE--TRNA LIGASE, CYTOPLASMIC"/>
    <property type="match status" value="1"/>
</dbReference>
<dbReference type="SMART" id="SM00863">
    <property type="entry name" value="tRNA_SAD"/>
    <property type="match status" value="1"/>
</dbReference>
<dbReference type="GO" id="GO:0005524">
    <property type="term" value="F:ATP binding"/>
    <property type="evidence" value="ECO:0007669"/>
    <property type="project" value="UniProtKB-UniRule"/>
</dbReference>
<evidence type="ECO:0000313" key="14">
    <source>
        <dbReference type="EMBL" id="SJZ39701.1"/>
    </source>
</evidence>
<dbReference type="GO" id="GO:0006419">
    <property type="term" value="P:alanyl-tRNA aminoacylation"/>
    <property type="evidence" value="ECO:0007669"/>
    <property type="project" value="UniProtKB-UniRule"/>
</dbReference>
<dbReference type="FunFam" id="3.30.930.10:FF:000004">
    <property type="entry name" value="Alanine--tRNA ligase"/>
    <property type="match status" value="1"/>
</dbReference>
<dbReference type="AlphaFoldDB" id="A0A1T4KBB3"/>
<dbReference type="Pfam" id="PF01411">
    <property type="entry name" value="tRNA-synt_2c"/>
    <property type="match status" value="1"/>
</dbReference>
<dbReference type="EC" id="6.1.1.7" evidence="12"/>
<dbReference type="InterPro" id="IPR003156">
    <property type="entry name" value="DHHA1_dom"/>
</dbReference>
<keyword evidence="3 12" id="KW-0820">tRNA-binding</keyword>
<evidence type="ECO:0000259" key="13">
    <source>
        <dbReference type="PROSITE" id="PS50860"/>
    </source>
</evidence>
<dbReference type="SUPFAM" id="SSF55186">
    <property type="entry name" value="ThrRS/AlaRS common domain"/>
    <property type="match status" value="1"/>
</dbReference>
<comment type="catalytic activity">
    <reaction evidence="12">
        <text>tRNA(Ala) + L-alanine + ATP = L-alanyl-tRNA(Ala) + AMP + diphosphate</text>
        <dbReference type="Rhea" id="RHEA:12540"/>
        <dbReference type="Rhea" id="RHEA-COMP:9657"/>
        <dbReference type="Rhea" id="RHEA-COMP:9923"/>
        <dbReference type="ChEBI" id="CHEBI:30616"/>
        <dbReference type="ChEBI" id="CHEBI:33019"/>
        <dbReference type="ChEBI" id="CHEBI:57972"/>
        <dbReference type="ChEBI" id="CHEBI:78442"/>
        <dbReference type="ChEBI" id="CHEBI:78497"/>
        <dbReference type="ChEBI" id="CHEBI:456215"/>
        <dbReference type="EC" id="6.1.1.7"/>
    </reaction>
</comment>
<dbReference type="FunFam" id="3.10.310.40:FF:000001">
    <property type="entry name" value="Alanine--tRNA ligase"/>
    <property type="match status" value="1"/>
</dbReference>
<dbReference type="STRING" id="225324.SAMN02745126_00864"/>
<dbReference type="GO" id="GO:0045892">
    <property type="term" value="P:negative regulation of DNA-templated transcription"/>
    <property type="evidence" value="ECO:0007669"/>
    <property type="project" value="TreeGrafter"/>
</dbReference>
<keyword evidence="6 12" id="KW-0547">Nucleotide-binding</keyword>
<feature type="domain" description="Alanyl-transfer RNA synthetases family profile" evidence="13">
    <location>
        <begin position="2"/>
        <end position="714"/>
    </location>
</feature>
<dbReference type="InterPro" id="IPR018165">
    <property type="entry name" value="Ala-tRNA-synth_IIc_core"/>
</dbReference>
<keyword evidence="9 12" id="KW-0694">RNA-binding</keyword>
<protein>
    <recommendedName>
        <fullName evidence="12">Alanine--tRNA ligase</fullName>
        <ecNumber evidence="12">6.1.1.7</ecNumber>
    </recommendedName>
    <alternativeName>
        <fullName evidence="12">Alanyl-tRNA synthetase</fullName>
        <shortName evidence="12">AlaRS</shortName>
    </alternativeName>
</protein>
<dbReference type="Gene3D" id="3.30.930.10">
    <property type="entry name" value="Bira Bifunctional Protein, Domain 2"/>
    <property type="match status" value="1"/>
</dbReference>
<dbReference type="CDD" id="cd00673">
    <property type="entry name" value="AlaRS_core"/>
    <property type="match status" value="1"/>
</dbReference>
<comment type="function">
    <text evidence="12">Catalyzes the attachment of alanine to tRNA(Ala) in a two-step reaction: alanine is first activated by ATP to form Ala-AMP and then transferred to the acceptor end of tRNA(Ala). Also edits incorrectly charged Ser-tRNA(Ala) and Gly-tRNA(Ala) via its editing domain.</text>
</comment>
<dbReference type="Gene3D" id="3.30.54.20">
    <property type="match status" value="1"/>
</dbReference>
<dbReference type="RefSeq" id="WP_085932549.1">
    <property type="nucleotide sequence ID" value="NZ_FUWJ01000001.1"/>
</dbReference>
<keyword evidence="12" id="KW-0963">Cytoplasm</keyword>
<dbReference type="Proteomes" id="UP000190092">
    <property type="component" value="Unassembled WGS sequence"/>
</dbReference>
<dbReference type="GO" id="GO:0008270">
    <property type="term" value="F:zinc ion binding"/>
    <property type="evidence" value="ECO:0007669"/>
    <property type="project" value="UniProtKB-UniRule"/>
</dbReference>
<keyword evidence="10 12" id="KW-0648">Protein biosynthesis</keyword>
<reference evidence="15" key="1">
    <citation type="submission" date="2017-02" db="EMBL/GenBank/DDBJ databases">
        <authorList>
            <person name="Varghese N."/>
            <person name="Submissions S."/>
        </authorList>
    </citation>
    <scope>NUCLEOTIDE SEQUENCE [LARGE SCALE GENOMIC DNA]</scope>
    <source>
        <strain evidence="15">ATCC 27094</strain>
    </source>
</reference>
<dbReference type="Pfam" id="PF07973">
    <property type="entry name" value="tRNA_SAD"/>
    <property type="match status" value="1"/>
</dbReference>
<dbReference type="GO" id="GO:0005829">
    <property type="term" value="C:cytosol"/>
    <property type="evidence" value="ECO:0007669"/>
    <property type="project" value="TreeGrafter"/>
</dbReference>
<evidence type="ECO:0000256" key="6">
    <source>
        <dbReference type="ARBA" id="ARBA00022741"/>
    </source>
</evidence>
<evidence type="ECO:0000256" key="11">
    <source>
        <dbReference type="ARBA" id="ARBA00023146"/>
    </source>
</evidence>
<dbReference type="Gene3D" id="3.30.980.10">
    <property type="entry name" value="Threonyl-trna Synthetase, Chain A, domain 2"/>
    <property type="match status" value="1"/>
</dbReference>
<dbReference type="GO" id="GO:0002161">
    <property type="term" value="F:aminoacyl-tRNA deacylase activity"/>
    <property type="evidence" value="ECO:0007669"/>
    <property type="project" value="TreeGrafter"/>
</dbReference>
<dbReference type="EMBL" id="FUWJ01000001">
    <property type="protein sequence ID" value="SJZ39701.1"/>
    <property type="molecule type" value="Genomic_DNA"/>
</dbReference>
<keyword evidence="11 12" id="KW-0030">Aminoacyl-tRNA synthetase</keyword>
<dbReference type="InterPro" id="IPR023033">
    <property type="entry name" value="Ala_tRNA_ligase_euk/bac"/>
</dbReference>
<evidence type="ECO:0000256" key="10">
    <source>
        <dbReference type="ARBA" id="ARBA00022917"/>
    </source>
</evidence>
<evidence type="ECO:0000313" key="15">
    <source>
        <dbReference type="Proteomes" id="UP000190092"/>
    </source>
</evidence>
<dbReference type="Gene3D" id="2.40.30.130">
    <property type="match status" value="1"/>
</dbReference>
<dbReference type="InterPro" id="IPR002318">
    <property type="entry name" value="Ala-tRNA-lgiase_IIc"/>
</dbReference>
<dbReference type="GO" id="GO:0004813">
    <property type="term" value="F:alanine-tRNA ligase activity"/>
    <property type="evidence" value="ECO:0007669"/>
    <property type="project" value="UniProtKB-UniRule"/>
</dbReference>
<evidence type="ECO:0000256" key="9">
    <source>
        <dbReference type="ARBA" id="ARBA00022884"/>
    </source>
</evidence>
<evidence type="ECO:0000256" key="3">
    <source>
        <dbReference type="ARBA" id="ARBA00022555"/>
    </source>
</evidence>
<dbReference type="NCBIfam" id="TIGR00344">
    <property type="entry name" value="alaS"/>
    <property type="match status" value="1"/>
</dbReference>
<dbReference type="Pfam" id="PF02272">
    <property type="entry name" value="DHHA1"/>
    <property type="match status" value="1"/>
</dbReference>
<dbReference type="SUPFAM" id="SSF101353">
    <property type="entry name" value="Putative anticodon-binding domain of alanyl-tRNA synthetase (AlaRS)"/>
    <property type="match status" value="1"/>
</dbReference>
<dbReference type="FunFam" id="3.30.980.10:FF:000004">
    <property type="entry name" value="Alanine--tRNA ligase, cytoplasmic"/>
    <property type="match status" value="1"/>
</dbReference>
<keyword evidence="4 12" id="KW-0436">Ligase</keyword>
<evidence type="ECO:0000256" key="4">
    <source>
        <dbReference type="ARBA" id="ARBA00022598"/>
    </source>
</evidence>
<evidence type="ECO:0000256" key="5">
    <source>
        <dbReference type="ARBA" id="ARBA00022723"/>
    </source>
</evidence>
<name>A0A1T4KBB3_9HYPH</name>
<dbReference type="SUPFAM" id="SSF55681">
    <property type="entry name" value="Class II aaRS and biotin synthetases"/>
    <property type="match status" value="1"/>
</dbReference>